<evidence type="ECO:0000256" key="1">
    <source>
        <dbReference type="SAM" id="MobiDB-lite"/>
    </source>
</evidence>
<dbReference type="RefSeq" id="XP_026758577.3">
    <property type="nucleotide sequence ID" value="XM_026902776.3"/>
</dbReference>
<name>A0A6J1WSF9_GALME</name>
<dbReference type="GeneID" id="113518027"/>
<protein>
    <submittedName>
        <fullName evidence="3">Uncharacterized protein LOC113518027</fullName>
    </submittedName>
</protein>
<feature type="region of interest" description="Disordered" evidence="1">
    <location>
        <begin position="99"/>
        <end position="119"/>
    </location>
</feature>
<dbReference type="AlphaFoldDB" id="A0A6J1WSF9"/>
<feature type="compositionally biased region" description="Low complexity" evidence="1">
    <location>
        <begin position="99"/>
        <end position="111"/>
    </location>
</feature>
<organism evidence="2 3">
    <name type="scientific">Galleria mellonella</name>
    <name type="common">Greater wax moth</name>
    <dbReference type="NCBI Taxonomy" id="7137"/>
    <lineage>
        <taxon>Eukaryota</taxon>
        <taxon>Metazoa</taxon>
        <taxon>Ecdysozoa</taxon>
        <taxon>Arthropoda</taxon>
        <taxon>Hexapoda</taxon>
        <taxon>Insecta</taxon>
        <taxon>Pterygota</taxon>
        <taxon>Neoptera</taxon>
        <taxon>Endopterygota</taxon>
        <taxon>Lepidoptera</taxon>
        <taxon>Glossata</taxon>
        <taxon>Ditrysia</taxon>
        <taxon>Pyraloidea</taxon>
        <taxon>Pyralidae</taxon>
        <taxon>Galleriinae</taxon>
        <taxon>Galleria</taxon>
    </lineage>
</organism>
<reference evidence="3" key="1">
    <citation type="submission" date="2025-08" db="UniProtKB">
        <authorList>
            <consortium name="RefSeq"/>
        </authorList>
    </citation>
    <scope>IDENTIFICATION</scope>
    <source>
        <tissue evidence="3">Whole larvae</tissue>
    </source>
</reference>
<dbReference type="KEGG" id="gmw:113518027"/>
<sequence length="119" mass="11492">MIGHFVRCAGCRIKPSESLVAASVEYGIENMARHIIFLVLAVLVATSLAAPGERVRRYYEGGLGGYGGGGGGGGGGFGGLGPAQGGQLGGIGYPVAGSQSFSKSSASASSGSVGGVGLG</sequence>
<dbReference type="InParanoid" id="A0A6J1WSF9"/>
<gene>
    <name evidence="3" type="primary">LOC113518027</name>
</gene>
<proteinExistence type="predicted"/>
<accession>A0A6J1WSF9</accession>
<dbReference type="Proteomes" id="UP001652740">
    <property type="component" value="Unplaced"/>
</dbReference>
<keyword evidence="2" id="KW-1185">Reference proteome</keyword>
<evidence type="ECO:0000313" key="2">
    <source>
        <dbReference type="Proteomes" id="UP001652740"/>
    </source>
</evidence>
<evidence type="ECO:0000313" key="3">
    <source>
        <dbReference type="RefSeq" id="XP_026758577.3"/>
    </source>
</evidence>